<dbReference type="RefSeq" id="WP_006090629.1">
    <property type="nucleotide sequence ID" value="NZ_AOHW01000036.1"/>
</dbReference>
<feature type="region of interest" description="Disordered" evidence="5">
    <location>
        <begin position="181"/>
        <end position="200"/>
    </location>
</feature>
<name>L9VR56_9EURY</name>
<dbReference type="InterPro" id="IPR004837">
    <property type="entry name" value="NaCa_Exmemb"/>
</dbReference>
<evidence type="ECO:0000256" key="5">
    <source>
        <dbReference type="SAM" id="MobiDB-lite"/>
    </source>
</evidence>
<evidence type="ECO:0000256" key="3">
    <source>
        <dbReference type="ARBA" id="ARBA00022989"/>
    </source>
</evidence>
<dbReference type="GO" id="GO:0005886">
    <property type="term" value="C:plasma membrane"/>
    <property type="evidence" value="ECO:0007669"/>
    <property type="project" value="TreeGrafter"/>
</dbReference>
<dbReference type="STRING" id="1114856.GCA_000383975_03125"/>
<comment type="subcellular location">
    <subcellularLocation>
        <location evidence="1">Membrane</location>
        <topology evidence="1">Multi-pass membrane protein</topology>
    </subcellularLocation>
</comment>
<sequence length="352" mass="35296">MGVLESVALLVVGTIALWLGATWLVAAASRLAESVGISPLVVGLTVVAFGTSAPEIAVSTTAALEGQSDVAVGNVVGSNVFNLGVILGIVALLAPFRVTTTLLRRDALVMAGATVIAALVLADQSVSRLEGALLLVLLFGYLGALGMAIRRSSASDSSTEAGDSDGGTAIEEVEEIDSPEIEAIGGTGDENGAVTDETATAEDSVRLGREGLRLLLGLALVVLGGRILVVSATTITLSFGISPWLVGVTIVAAGTSLPELVTAVVATRRGGVAIAAGNIIGSNVFNLLGVLGLAAVVRPMTVDPAVFPGVIWLVALTVVATGLLATGRRVTRLEGGLLVAIGSSYWVVTAAG</sequence>
<dbReference type="AlphaFoldDB" id="L9VR56"/>
<evidence type="ECO:0000259" key="7">
    <source>
        <dbReference type="Pfam" id="PF01699"/>
    </source>
</evidence>
<dbReference type="PATRIC" id="fig|1114856.3.peg.2809"/>
<feature type="transmembrane region" description="Helical" evidence="6">
    <location>
        <begin position="108"/>
        <end position="126"/>
    </location>
</feature>
<dbReference type="Proteomes" id="UP000011599">
    <property type="component" value="Unassembled WGS sequence"/>
</dbReference>
<evidence type="ECO:0000313" key="8">
    <source>
        <dbReference type="EMBL" id="ELY39695.1"/>
    </source>
</evidence>
<feature type="transmembrane region" description="Helical" evidence="6">
    <location>
        <begin position="309"/>
        <end position="327"/>
    </location>
</feature>
<evidence type="ECO:0000256" key="2">
    <source>
        <dbReference type="ARBA" id="ARBA00022692"/>
    </source>
</evidence>
<dbReference type="GO" id="GO:0005262">
    <property type="term" value="F:calcium channel activity"/>
    <property type="evidence" value="ECO:0007669"/>
    <property type="project" value="TreeGrafter"/>
</dbReference>
<feature type="transmembrane region" description="Helical" evidence="6">
    <location>
        <begin position="132"/>
        <end position="149"/>
    </location>
</feature>
<dbReference type="InterPro" id="IPR044880">
    <property type="entry name" value="NCX_ion-bd_dom_sf"/>
</dbReference>
<feature type="transmembrane region" description="Helical" evidence="6">
    <location>
        <begin position="6"/>
        <end position="28"/>
    </location>
</feature>
<keyword evidence="2 6" id="KW-0812">Transmembrane</keyword>
<comment type="caution">
    <text evidence="8">The sequence shown here is derived from an EMBL/GenBank/DDBJ whole genome shotgun (WGS) entry which is preliminary data.</text>
</comment>
<evidence type="ECO:0000256" key="6">
    <source>
        <dbReference type="SAM" id="Phobius"/>
    </source>
</evidence>
<accession>L9VR56</accession>
<dbReference type="PANTHER" id="PTHR10846">
    <property type="entry name" value="SODIUM/POTASSIUM/CALCIUM EXCHANGER"/>
    <property type="match status" value="1"/>
</dbReference>
<evidence type="ECO:0000256" key="1">
    <source>
        <dbReference type="ARBA" id="ARBA00004141"/>
    </source>
</evidence>
<keyword evidence="3 6" id="KW-1133">Transmembrane helix</keyword>
<evidence type="ECO:0000256" key="4">
    <source>
        <dbReference type="ARBA" id="ARBA00023136"/>
    </source>
</evidence>
<feature type="transmembrane region" description="Helical" evidence="6">
    <location>
        <begin position="76"/>
        <end position="96"/>
    </location>
</feature>
<dbReference type="Pfam" id="PF01699">
    <property type="entry name" value="Na_Ca_ex"/>
    <property type="match status" value="2"/>
</dbReference>
<feature type="transmembrane region" description="Helical" evidence="6">
    <location>
        <begin position="241"/>
        <end position="265"/>
    </location>
</feature>
<dbReference type="OrthoDB" id="142185at2157"/>
<dbReference type="InterPro" id="IPR004481">
    <property type="entry name" value="K/Na/Ca-exchanger"/>
</dbReference>
<dbReference type="Gene3D" id="1.20.1420.30">
    <property type="entry name" value="NCX, central ion-binding region"/>
    <property type="match status" value="2"/>
</dbReference>
<dbReference type="PANTHER" id="PTHR10846:SF8">
    <property type="entry name" value="INNER MEMBRANE PROTEIN YRBG"/>
    <property type="match status" value="1"/>
</dbReference>
<gene>
    <name evidence="8" type="ORF">C496_13496</name>
</gene>
<feature type="domain" description="Sodium/calcium exchanger membrane region" evidence="7">
    <location>
        <begin position="6"/>
        <end position="143"/>
    </location>
</feature>
<reference evidence="8 9" key="1">
    <citation type="journal article" date="2014" name="PLoS Genet.">
        <title>Phylogenetically driven sequencing of extremely halophilic archaea reveals strategies for static and dynamic osmo-response.</title>
        <authorList>
            <person name="Becker E.A."/>
            <person name="Seitzer P.M."/>
            <person name="Tritt A."/>
            <person name="Larsen D."/>
            <person name="Krusor M."/>
            <person name="Yao A.I."/>
            <person name="Wu D."/>
            <person name="Madern D."/>
            <person name="Eisen J.A."/>
            <person name="Darling A.E."/>
            <person name="Facciotti M.T."/>
        </authorList>
    </citation>
    <scope>NUCLEOTIDE SEQUENCE [LARGE SCALE GENOMIC DNA]</scope>
    <source>
        <strain evidence="8 9">GA33</strain>
    </source>
</reference>
<keyword evidence="9" id="KW-1185">Reference proteome</keyword>
<dbReference type="GO" id="GO:0008273">
    <property type="term" value="F:calcium, potassium:sodium antiporter activity"/>
    <property type="evidence" value="ECO:0007669"/>
    <property type="project" value="TreeGrafter"/>
</dbReference>
<evidence type="ECO:0000313" key="9">
    <source>
        <dbReference type="Proteomes" id="UP000011599"/>
    </source>
</evidence>
<feature type="transmembrane region" description="Helical" evidence="6">
    <location>
        <begin position="272"/>
        <end position="297"/>
    </location>
</feature>
<dbReference type="EMBL" id="AOHW01000036">
    <property type="protein sequence ID" value="ELY39695.1"/>
    <property type="molecule type" value="Genomic_DNA"/>
</dbReference>
<organism evidence="8 9">
    <name type="scientific">Natronorubrum tibetense GA33</name>
    <dbReference type="NCBI Taxonomy" id="1114856"/>
    <lineage>
        <taxon>Archaea</taxon>
        <taxon>Methanobacteriati</taxon>
        <taxon>Methanobacteriota</taxon>
        <taxon>Stenosarchaea group</taxon>
        <taxon>Halobacteria</taxon>
        <taxon>Halobacteriales</taxon>
        <taxon>Natrialbaceae</taxon>
        <taxon>Natronorubrum</taxon>
    </lineage>
</organism>
<proteinExistence type="predicted"/>
<protein>
    <submittedName>
        <fullName evidence="8">CaCA family Na+/Ca+ antiporter</fullName>
    </submittedName>
</protein>
<feature type="transmembrane region" description="Helical" evidence="6">
    <location>
        <begin position="214"/>
        <end position="235"/>
    </location>
</feature>
<dbReference type="eggNOG" id="arCOG02881">
    <property type="taxonomic scope" value="Archaea"/>
</dbReference>
<dbReference type="GO" id="GO:0006874">
    <property type="term" value="P:intracellular calcium ion homeostasis"/>
    <property type="evidence" value="ECO:0007669"/>
    <property type="project" value="TreeGrafter"/>
</dbReference>
<dbReference type="NCBIfam" id="TIGR00367">
    <property type="entry name" value="calcium/sodium antiporter"/>
    <property type="match status" value="1"/>
</dbReference>
<feature type="domain" description="Sodium/calcium exchanger membrane region" evidence="7">
    <location>
        <begin position="214"/>
        <end position="341"/>
    </location>
</feature>
<feature type="transmembrane region" description="Helical" evidence="6">
    <location>
        <begin position="40"/>
        <end position="64"/>
    </location>
</feature>
<keyword evidence="4 6" id="KW-0472">Membrane</keyword>